<dbReference type="NCBIfam" id="TIGR01898">
    <property type="entry name" value="cas_TM1791_cmr6"/>
    <property type="match status" value="1"/>
</dbReference>
<evidence type="ECO:0000313" key="4">
    <source>
        <dbReference type="Proteomes" id="UP000094570"/>
    </source>
</evidence>
<dbReference type="Pfam" id="PF03787">
    <property type="entry name" value="RAMPs"/>
    <property type="match status" value="1"/>
</dbReference>
<dbReference type="InterPro" id="IPR005537">
    <property type="entry name" value="RAMP_III_fam"/>
</dbReference>
<dbReference type="Proteomes" id="UP000094570">
    <property type="component" value="Unassembled WGS sequence"/>
</dbReference>
<sequence length="249" mass="28284">MQNGKSSCSNLSLYWNKLVFLENREMYLDKSERSKLPGIVIEKFVLSRDIFKEVYEVMNKRRDMVVEEFKRKGLLLLDVKKKLSSRLLVGSGAPSILEVGLTLSRNYGLPIVPSSSLKGTFRHYCEDSGILNETELLNVFGTTDQGGGLVFLDAFPTGEVKFGLDVVANHFQPYYMNGEVPNDWYDPVPVKYVTVTSGTYRFTVLIEPTLKKELNEELKVKLKNAFLEMLKVYGVGAKTNYGYGRFLED</sequence>
<keyword evidence="4" id="KW-1185">Reference proteome</keyword>
<organism evidence="3 4">
    <name type="scientific">Fervidobacterium thailandense</name>
    <dbReference type="NCBI Taxonomy" id="1008305"/>
    <lineage>
        <taxon>Bacteria</taxon>
        <taxon>Thermotogati</taxon>
        <taxon>Thermotogota</taxon>
        <taxon>Thermotogae</taxon>
        <taxon>Thermotogales</taxon>
        <taxon>Fervidobacteriaceae</taxon>
        <taxon>Fervidobacterium</taxon>
    </lineage>
</organism>
<keyword evidence="1" id="KW-0051">Antiviral defense</keyword>
<dbReference type="InterPro" id="IPR010172">
    <property type="entry name" value="CRISPR-assoc_prot_TM1791"/>
</dbReference>
<evidence type="ECO:0000313" key="3">
    <source>
        <dbReference type="EMBL" id="ODN30761.1"/>
    </source>
</evidence>
<dbReference type="GO" id="GO:0051607">
    <property type="term" value="P:defense response to virus"/>
    <property type="evidence" value="ECO:0007669"/>
    <property type="project" value="UniProtKB-KW"/>
</dbReference>
<evidence type="ECO:0000256" key="1">
    <source>
        <dbReference type="ARBA" id="ARBA00023118"/>
    </source>
</evidence>
<reference evidence="4" key="1">
    <citation type="submission" date="2016-04" db="EMBL/GenBank/DDBJ databases">
        <title>The genome sequence project of a novel Fervidobacterium isolate from a hot spring in Thailand.</title>
        <authorList>
            <person name="Gonzalez J.M."/>
            <person name="Cuecas A."/>
            <person name="Kanoksilapatham W."/>
        </authorList>
    </citation>
    <scope>NUCLEOTIDE SEQUENCE [LARGE SCALE GENOMIC DNA]</scope>
    <source>
        <strain evidence="4">FC2004</strain>
    </source>
</reference>
<comment type="caution">
    <text evidence="3">The sequence shown here is derived from an EMBL/GenBank/DDBJ whole genome shotgun (WGS) entry which is preliminary data.</text>
</comment>
<accession>A0A1E3G3C0</accession>
<feature type="domain" description="CRISPR type III-associated protein" evidence="2">
    <location>
        <begin position="85"/>
        <end position="246"/>
    </location>
</feature>
<dbReference type="PANTHER" id="PTHR39965">
    <property type="entry name" value="CRISPR SYSTEM CMR SUBUNIT CMR6"/>
    <property type="match status" value="1"/>
</dbReference>
<evidence type="ECO:0000259" key="2">
    <source>
        <dbReference type="Pfam" id="PF03787"/>
    </source>
</evidence>
<name>A0A1E3G3C0_9BACT</name>
<protein>
    <recommendedName>
        <fullName evidence="2">CRISPR type III-associated protein domain-containing protein</fullName>
    </recommendedName>
</protein>
<proteinExistence type="predicted"/>
<dbReference type="EMBL" id="LWAF01000004">
    <property type="protein sequence ID" value="ODN30761.1"/>
    <property type="molecule type" value="Genomic_DNA"/>
</dbReference>
<dbReference type="AlphaFoldDB" id="A0A1E3G3C0"/>
<dbReference type="PANTHER" id="PTHR39965:SF1">
    <property type="entry name" value="CRISPR SYSTEM CMR SUBUNIT CMR6"/>
    <property type="match status" value="1"/>
</dbReference>
<dbReference type="STRING" id="1008305.A4H02_04340"/>
<gene>
    <name evidence="3" type="ORF">A4H02_04340</name>
</gene>